<dbReference type="PANTHER" id="PTHR11802">
    <property type="entry name" value="SERINE PROTEASE FAMILY S10 SERINE CARBOXYPEPTIDASE"/>
    <property type="match status" value="1"/>
</dbReference>
<dbReference type="PROSITE" id="PS00131">
    <property type="entry name" value="CARBOXYPEPT_SER_SER"/>
    <property type="match status" value="2"/>
</dbReference>
<keyword evidence="4" id="KW-0325">Glycoprotein</keyword>
<evidence type="ECO:0000256" key="3">
    <source>
        <dbReference type="ARBA" id="ARBA00023157"/>
    </source>
</evidence>
<dbReference type="InterPro" id="IPR018202">
    <property type="entry name" value="Ser_caboxypep_ser_AS"/>
</dbReference>
<evidence type="ECO:0000256" key="4">
    <source>
        <dbReference type="ARBA" id="ARBA00023180"/>
    </source>
</evidence>
<keyword evidence="3" id="KW-1015">Disulfide bond</keyword>
<sequence>MIHQNFSVFYFLITNKVSSLHASQEARLREFVLSRRSSGNRVTEHEPAFTVSNSLRAEYSGTDQSALKAADKITALPGQPGDDVGFDQYSGYVTVDEKNGRALFYYFVEATHDAAAKPLLLWLNGGPGCSSVGYGAMIELGPFRINSDNKTLSRNENAWNSEANVLFLESPAGVGFSYSNTTSDYNMSGDRRTADDAFVFMINWIQRFPEYKGRAFYISGESYAGHYVPQLATDILSHNINSKNNIINLQAILVGNAYLDYNKNTKGQIDYLWSHGVISDEVWTNITRNCKFSPLDGKACSDAMASYDSGYISGYNIYAPVCINEPNGTYYPSSYVSGIDPCSNYYIQAYFNEPMVQKAFHARMTKWSGCTDLHWKDAPVSMMPTIKWLLDHGLPVWLYRFANYKRCDRQHIFSGDFDATCPLTATRYSITDLELSVMEPWRPWTANKEVGGYVQQYKGGLVLVLVRGAGHQVPYFQPERALVLVSSFLKGTLPSYIMERRSHTHAHSPYRYEHLRKTGLADLEIDEVTTGASLSTETSKKMRTDAYLTHLIFLLLVSVAVLHANASQQAQIEKLISFRRAARTGSSSKASSVPESGVRVRSSLLAGYSGADQSALKAADKIAALPGQPDGVEFDQYGGYVTVDEKNGRALFYYLAEAPQDASSKPLLLWLNGGPGCSSLGYGAMLELGPFRVNNDNRTLRINKYAWNNEANVLFLESPAGVGYSYSNTTSDYDESGDAKTAEDAYIFLRFSEYKGRAFYISGESYAGHYVPQLAATIISHNLYNNRTIVNLQGILVGNPYLDLYKNLKGRYEYLWSHGVLSDELLANITYHCSFNSSDNDLCSDLYKWYDYGPIDPYNIYAPICIDEPDGSYHSSSYLPGYNACDYYPTVTYLNDPVVQEAFHARKTEWSGCSDLITSWKDAPDSMAPTLQWLIKQGLPIWLFSGDFDAVCPLPATRYSIQDLNLLVTTPWRPWTAKEEVGGYVQQYTGGFTFISVRAAGHMVPSYQPERALILLHSFLKGVLPPYVQEHPDPSPAPAILASARAITAPGPRPALTSADRTCWPCPRLLGPVSMRECRSPRIRPRLPTQAHTA</sequence>
<dbReference type="PROSITE" id="PS00560">
    <property type="entry name" value="CARBOXYPEPT_SER_HIS"/>
    <property type="match status" value="1"/>
</dbReference>
<dbReference type="AlphaFoldDB" id="A0AAQ3WL04"/>
<evidence type="ECO:0000313" key="6">
    <source>
        <dbReference type="EMBL" id="WVZ65241.1"/>
    </source>
</evidence>
<dbReference type="Gene3D" id="6.10.250.940">
    <property type="match status" value="2"/>
</dbReference>
<dbReference type="FunFam" id="3.40.50.11320:FF:000002">
    <property type="entry name" value="Carboxypeptidase"/>
    <property type="match status" value="2"/>
</dbReference>
<evidence type="ECO:0000256" key="2">
    <source>
        <dbReference type="ARBA" id="ARBA00022729"/>
    </source>
</evidence>
<organism evidence="6 7">
    <name type="scientific">Paspalum notatum var. saurae</name>
    <dbReference type="NCBI Taxonomy" id="547442"/>
    <lineage>
        <taxon>Eukaryota</taxon>
        <taxon>Viridiplantae</taxon>
        <taxon>Streptophyta</taxon>
        <taxon>Embryophyta</taxon>
        <taxon>Tracheophyta</taxon>
        <taxon>Spermatophyta</taxon>
        <taxon>Magnoliopsida</taxon>
        <taxon>Liliopsida</taxon>
        <taxon>Poales</taxon>
        <taxon>Poaceae</taxon>
        <taxon>PACMAD clade</taxon>
        <taxon>Panicoideae</taxon>
        <taxon>Andropogonodae</taxon>
        <taxon>Paspaleae</taxon>
        <taxon>Paspalinae</taxon>
        <taxon>Paspalum</taxon>
    </lineage>
</organism>
<dbReference type="InterPro" id="IPR001563">
    <property type="entry name" value="Peptidase_S10"/>
</dbReference>
<dbReference type="SUPFAM" id="SSF53474">
    <property type="entry name" value="alpha/beta-Hydrolases"/>
    <property type="match status" value="2"/>
</dbReference>
<dbReference type="PRINTS" id="PR00724">
    <property type="entry name" value="CRBOXYPTASEC"/>
</dbReference>
<keyword evidence="2" id="KW-0732">Signal</keyword>
<protein>
    <recommendedName>
        <fullName evidence="5">Carboxypeptidase</fullName>
        <ecNumber evidence="5">3.4.16.-</ecNumber>
    </recommendedName>
</protein>
<dbReference type="EC" id="3.4.16.-" evidence="5"/>
<dbReference type="GO" id="GO:0005773">
    <property type="term" value="C:vacuole"/>
    <property type="evidence" value="ECO:0007669"/>
    <property type="project" value="TreeGrafter"/>
</dbReference>
<comment type="similarity">
    <text evidence="1 5">Belongs to the peptidase S10 family.</text>
</comment>
<keyword evidence="5" id="KW-0121">Carboxypeptidase</keyword>
<dbReference type="InterPro" id="IPR029058">
    <property type="entry name" value="AB_hydrolase_fold"/>
</dbReference>
<accession>A0AAQ3WL04</accession>
<keyword evidence="7" id="KW-1185">Reference proteome</keyword>
<keyword evidence="5" id="KW-0645">Protease</keyword>
<evidence type="ECO:0000256" key="5">
    <source>
        <dbReference type="RuleBase" id="RU361156"/>
    </source>
</evidence>
<dbReference type="GO" id="GO:0006508">
    <property type="term" value="P:proteolysis"/>
    <property type="evidence" value="ECO:0007669"/>
    <property type="project" value="UniProtKB-KW"/>
</dbReference>
<dbReference type="InterPro" id="IPR033124">
    <property type="entry name" value="Ser_caboxypep_his_AS"/>
</dbReference>
<dbReference type="Gene3D" id="3.40.50.11320">
    <property type="match status" value="2"/>
</dbReference>
<name>A0AAQ3WL04_PASNO</name>
<dbReference type="GO" id="GO:0004185">
    <property type="term" value="F:serine-type carboxypeptidase activity"/>
    <property type="evidence" value="ECO:0007669"/>
    <property type="project" value="UniProtKB-UniRule"/>
</dbReference>
<dbReference type="PANTHER" id="PTHR11802:SF451">
    <property type="entry name" value="CARBOXYPEPTIDASE"/>
    <property type="match status" value="1"/>
</dbReference>
<dbReference type="FunFam" id="3.40.50.1820:FF:000573">
    <property type="entry name" value="Carboxypeptidase"/>
    <property type="match status" value="2"/>
</dbReference>
<evidence type="ECO:0000313" key="7">
    <source>
        <dbReference type="Proteomes" id="UP001341281"/>
    </source>
</evidence>
<dbReference type="Pfam" id="PF00450">
    <property type="entry name" value="Peptidase_S10"/>
    <property type="match status" value="2"/>
</dbReference>
<dbReference type="Proteomes" id="UP001341281">
    <property type="component" value="Chromosome 03"/>
</dbReference>
<reference evidence="6 7" key="1">
    <citation type="submission" date="2024-02" db="EMBL/GenBank/DDBJ databases">
        <title>High-quality chromosome-scale genome assembly of Pensacola bahiagrass (Paspalum notatum Flugge var. saurae).</title>
        <authorList>
            <person name="Vega J.M."/>
            <person name="Podio M."/>
            <person name="Orjuela J."/>
            <person name="Siena L.A."/>
            <person name="Pessino S.C."/>
            <person name="Combes M.C."/>
            <person name="Mariac C."/>
            <person name="Albertini E."/>
            <person name="Pupilli F."/>
            <person name="Ortiz J.P.A."/>
            <person name="Leblanc O."/>
        </authorList>
    </citation>
    <scope>NUCLEOTIDE SEQUENCE [LARGE SCALE GENOMIC DNA]</scope>
    <source>
        <strain evidence="6">R1</strain>
        <tissue evidence="6">Leaf</tissue>
    </source>
</reference>
<gene>
    <name evidence="6" type="ORF">U9M48_014642</name>
</gene>
<proteinExistence type="inferred from homology"/>
<evidence type="ECO:0000256" key="1">
    <source>
        <dbReference type="ARBA" id="ARBA00009431"/>
    </source>
</evidence>
<dbReference type="Gene3D" id="3.40.50.1820">
    <property type="entry name" value="alpha/beta hydrolase"/>
    <property type="match status" value="2"/>
</dbReference>
<dbReference type="EMBL" id="CP144747">
    <property type="protein sequence ID" value="WVZ65241.1"/>
    <property type="molecule type" value="Genomic_DNA"/>
</dbReference>
<keyword evidence="5" id="KW-0378">Hydrolase</keyword>